<dbReference type="Proteomes" id="UP000708208">
    <property type="component" value="Unassembled WGS sequence"/>
</dbReference>
<evidence type="ECO:0000256" key="2">
    <source>
        <dbReference type="ARBA" id="ARBA00004174"/>
    </source>
</evidence>
<dbReference type="EMBL" id="CAJVCH010104765">
    <property type="protein sequence ID" value="CAG7724014.1"/>
    <property type="molecule type" value="Genomic_DNA"/>
</dbReference>
<dbReference type="GO" id="GO:0016705">
    <property type="term" value="F:oxidoreductase activity, acting on paired donors, with incorporation or reduction of molecular oxygen"/>
    <property type="evidence" value="ECO:0007669"/>
    <property type="project" value="InterPro"/>
</dbReference>
<sequence length="98" mass="10994">CVSTEKSSGGNQVQVGKKCGFDTLEGLLSFAVYELSINPEIQERLYQEVKAAADKNRGEFSYDILNCLEYLHLIVSEILRKYPVGARQERVHKGLQSS</sequence>
<dbReference type="GO" id="GO:0004497">
    <property type="term" value="F:monooxygenase activity"/>
    <property type="evidence" value="ECO:0007669"/>
    <property type="project" value="UniProtKB-KW"/>
</dbReference>
<dbReference type="AlphaFoldDB" id="A0A8J2KDI6"/>
<evidence type="ECO:0000256" key="4">
    <source>
        <dbReference type="ARBA" id="ARBA00010617"/>
    </source>
</evidence>
<keyword evidence="6" id="KW-0479">Metal-binding</keyword>
<dbReference type="PANTHER" id="PTHR24292:SF54">
    <property type="entry name" value="CYP9F3-RELATED"/>
    <property type="match status" value="1"/>
</dbReference>
<comment type="subcellular location">
    <subcellularLocation>
        <location evidence="3">Endoplasmic reticulum membrane</location>
        <topology evidence="3">Peripheral membrane protein</topology>
    </subcellularLocation>
    <subcellularLocation>
        <location evidence="2">Microsome membrane</location>
        <topology evidence="2">Peripheral membrane protein</topology>
    </subcellularLocation>
</comment>
<name>A0A8J2KDI6_9HEXA</name>
<dbReference type="Pfam" id="PF00067">
    <property type="entry name" value="p450"/>
    <property type="match status" value="1"/>
</dbReference>
<evidence type="ECO:0000256" key="10">
    <source>
        <dbReference type="ARBA" id="ARBA00023136"/>
    </source>
</evidence>
<proteinExistence type="inferred from homology"/>
<evidence type="ECO:0000256" key="9">
    <source>
        <dbReference type="ARBA" id="ARBA00023033"/>
    </source>
</evidence>
<dbReference type="GO" id="GO:0020037">
    <property type="term" value="F:heme binding"/>
    <property type="evidence" value="ECO:0007669"/>
    <property type="project" value="InterPro"/>
</dbReference>
<dbReference type="GO" id="GO:0005506">
    <property type="term" value="F:iron ion binding"/>
    <property type="evidence" value="ECO:0007669"/>
    <property type="project" value="InterPro"/>
</dbReference>
<evidence type="ECO:0000256" key="3">
    <source>
        <dbReference type="ARBA" id="ARBA00004406"/>
    </source>
</evidence>
<keyword evidence="10" id="KW-0472">Membrane</keyword>
<evidence type="ECO:0000313" key="12">
    <source>
        <dbReference type="Proteomes" id="UP000708208"/>
    </source>
</evidence>
<evidence type="ECO:0000313" key="11">
    <source>
        <dbReference type="EMBL" id="CAG7724014.1"/>
    </source>
</evidence>
<keyword evidence="12" id="KW-1185">Reference proteome</keyword>
<reference evidence="11" key="1">
    <citation type="submission" date="2021-06" db="EMBL/GenBank/DDBJ databases">
        <authorList>
            <person name="Hodson N. C."/>
            <person name="Mongue J. A."/>
            <person name="Jaron S. K."/>
        </authorList>
    </citation>
    <scope>NUCLEOTIDE SEQUENCE</scope>
</reference>
<dbReference type="OrthoDB" id="2789670at2759"/>
<keyword evidence="5" id="KW-0349">Heme</keyword>
<keyword evidence="7" id="KW-0560">Oxidoreductase</keyword>
<comment type="cofactor">
    <cofactor evidence="1">
        <name>heme</name>
        <dbReference type="ChEBI" id="CHEBI:30413"/>
    </cofactor>
</comment>
<organism evidence="11 12">
    <name type="scientific">Allacma fusca</name>
    <dbReference type="NCBI Taxonomy" id="39272"/>
    <lineage>
        <taxon>Eukaryota</taxon>
        <taxon>Metazoa</taxon>
        <taxon>Ecdysozoa</taxon>
        <taxon>Arthropoda</taxon>
        <taxon>Hexapoda</taxon>
        <taxon>Collembola</taxon>
        <taxon>Symphypleona</taxon>
        <taxon>Sminthuridae</taxon>
        <taxon>Allacma</taxon>
    </lineage>
</organism>
<evidence type="ECO:0000256" key="7">
    <source>
        <dbReference type="ARBA" id="ARBA00023002"/>
    </source>
</evidence>
<protein>
    <submittedName>
        <fullName evidence="11">Uncharacterized protein</fullName>
    </submittedName>
</protein>
<evidence type="ECO:0000256" key="8">
    <source>
        <dbReference type="ARBA" id="ARBA00023004"/>
    </source>
</evidence>
<evidence type="ECO:0000256" key="6">
    <source>
        <dbReference type="ARBA" id="ARBA00022723"/>
    </source>
</evidence>
<feature type="non-terminal residue" evidence="11">
    <location>
        <position position="1"/>
    </location>
</feature>
<comment type="caution">
    <text evidence="11">The sequence shown here is derived from an EMBL/GenBank/DDBJ whole genome shotgun (WGS) entry which is preliminary data.</text>
</comment>
<comment type="similarity">
    <text evidence="4">Belongs to the cytochrome P450 family.</text>
</comment>
<keyword evidence="9" id="KW-0503">Monooxygenase</keyword>
<keyword evidence="8" id="KW-0408">Iron</keyword>
<dbReference type="PANTHER" id="PTHR24292">
    <property type="entry name" value="CYTOCHROME P450"/>
    <property type="match status" value="1"/>
</dbReference>
<dbReference type="GO" id="GO:0005789">
    <property type="term" value="C:endoplasmic reticulum membrane"/>
    <property type="evidence" value="ECO:0007669"/>
    <property type="project" value="UniProtKB-SubCell"/>
</dbReference>
<accession>A0A8J2KDI6</accession>
<evidence type="ECO:0000256" key="1">
    <source>
        <dbReference type="ARBA" id="ARBA00001971"/>
    </source>
</evidence>
<gene>
    <name evidence="11" type="ORF">AFUS01_LOCUS13061</name>
</gene>
<dbReference type="InterPro" id="IPR050476">
    <property type="entry name" value="Insect_CytP450_Detox"/>
</dbReference>
<evidence type="ECO:0000256" key="5">
    <source>
        <dbReference type="ARBA" id="ARBA00022617"/>
    </source>
</evidence>
<dbReference type="InterPro" id="IPR001128">
    <property type="entry name" value="Cyt_P450"/>
</dbReference>